<feature type="compositionally biased region" description="Polar residues" evidence="1">
    <location>
        <begin position="443"/>
        <end position="460"/>
    </location>
</feature>
<evidence type="ECO:0000256" key="1">
    <source>
        <dbReference type="SAM" id="MobiDB-lite"/>
    </source>
</evidence>
<keyword evidence="3" id="KW-1185">Reference proteome</keyword>
<dbReference type="OrthoDB" id="9994179at2759"/>
<feature type="region of interest" description="Disordered" evidence="1">
    <location>
        <begin position="404"/>
        <end position="460"/>
    </location>
</feature>
<comment type="caution">
    <text evidence="2">The sequence shown here is derived from an EMBL/GenBank/DDBJ whole genome shotgun (WGS) entry which is preliminary data.</text>
</comment>
<evidence type="ECO:0000313" key="3">
    <source>
        <dbReference type="Proteomes" id="UP000663879"/>
    </source>
</evidence>
<reference evidence="2" key="1">
    <citation type="submission" date="2021-02" db="EMBL/GenBank/DDBJ databases">
        <authorList>
            <person name="Nowell W R."/>
        </authorList>
    </citation>
    <scope>NUCLEOTIDE SEQUENCE</scope>
    <source>
        <strain evidence="2">Ploen Becks lab</strain>
    </source>
</reference>
<dbReference type="EMBL" id="CAJNOC010001809">
    <property type="protein sequence ID" value="CAF0892850.1"/>
    <property type="molecule type" value="Genomic_DNA"/>
</dbReference>
<name>A0A813Z3N6_9BILA</name>
<evidence type="ECO:0000313" key="2">
    <source>
        <dbReference type="EMBL" id="CAF0892850.1"/>
    </source>
</evidence>
<organism evidence="2 3">
    <name type="scientific">Brachionus calyciflorus</name>
    <dbReference type="NCBI Taxonomy" id="104777"/>
    <lineage>
        <taxon>Eukaryota</taxon>
        <taxon>Metazoa</taxon>
        <taxon>Spiralia</taxon>
        <taxon>Gnathifera</taxon>
        <taxon>Rotifera</taxon>
        <taxon>Eurotatoria</taxon>
        <taxon>Monogononta</taxon>
        <taxon>Pseudotrocha</taxon>
        <taxon>Ploima</taxon>
        <taxon>Brachionidae</taxon>
        <taxon>Brachionus</taxon>
    </lineage>
</organism>
<dbReference type="AlphaFoldDB" id="A0A813Z3N6"/>
<gene>
    <name evidence="2" type="ORF">OXX778_LOCUS11000</name>
</gene>
<evidence type="ECO:0008006" key="4">
    <source>
        <dbReference type="Google" id="ProtNLM"/>
    </source>
</evidence>
<feature type="compositionally biased region" description="Basic and acidic residues" evidence="1">
    <location>
        <begin position="419"/>
        <end position="442"/>
    </location>
</feature>
<sequence>MSSLNNEDQKYTVKAMYLGSEPMGELLEGESGSDVIQVPLKRTILRTNSIGKEVDLSITSDSLIVNFIKQERNSTLKLPVELLAYCGALRQLPPNQFVSREFETLDKSPPMLPGSFQSPPLFVTIFRCLENENTLYCHSFVIRKDEEAMELVKLVMEIYYNCARMNQSIDSADEDDFFNNSQESTDLNFNDIKRKKEFKINDNINKDKLDELLKMYNSQSIDDSKEKSVVSAKDIIKEALNSSEYKLEKFGDVPLNEDENPIVIKKENKDEIVYKQNVFIRWLQPPTPPPPAPIIIREVQDPTPETLPPLVICKQAPRPPTPPPLIIRERPPTPIEVPKEPLIIERRVPVPEKHRKVIIEHLPPPPPKPRDIILEKWLPREPAPRSVYVQKSNQISHQKPIYEVFEKNKISSPKTPQRSRKDQIENSKEITKTKSVNRRSDSNEPVYQSHPVYTSKSSKQQKIAGYRIIRQIIPGPSSTPSDIERALARSQKVSCTVYSNHQQMYSPCYENVKHRNYCSPARHYQAQTHQCGNKFVANVGPNIYTPGSGCYSVVNYNPHSKARQVVMQQNYSPHNNLFNKIDPNNGYVRKDFYRSSSFDRF</sequence>
<dbReference type="Proteomes" id="UP000663879">
    <property type="component" value="Unassembled WGS sequence"/>
</dbReference>
<accession>A0A813Z3N6</accession>
<proteinExistence type="predicted"/>
<protein>
    <recommendedName>
        <fullName evidence="4">PID domain-containing protein</fullName>
    </recommendedName>
</protein>